<evidence type="ECO:0000256" key="10">
    <source>
        <dbReference type="PIRSR" id="PIRSR000017-2"/>
    </source>
</evidence>
<proteinExistence type="predicted"/>
<feature type="binding site" description="axial binding residue" evidence="10">
    <location>
        <position position="253"/>
    </location>
    <ligand>
        <name>heme</name>
        <dbReference type="ChEBI" id="CHEBI:30413"/>
        <label>3</label>
    </ligand>
    <ligandPart>
        <name>Fe</name>
        <dbReference type="ChEBI" id="CHEBI:18248"/>
    </ligandPart>
</feature>
<feature type="binding site" description="axial binding residue" evidence="10">
    <location>
        <position position="144"/>
    </location>
    <ligand>
        <name>heme</name>
        <dbReference type="ChEBI" id="CHEBI:30413"/>
        <label>4</label>
    </ligand>
    <ligandPart>
        <name>Fe</name>
        <dbReference type="ChEBI" id="CHEBI:18248"/>
    </ligandPart>
</feature>
<feature type="signal peptide" evidence="11">
    <location>
        <begin position="1"/>
        <end position="21"/>
    </location>
</feature>
<comment type="PTM">
    <text evidence="9">Binds 4 heme groups per subunit.</text>
</comment>
<evidence type="ECO:0000313" key="12">
    <source>
        <dbReference type="EMBL" id="SFK66146.1"/>
    </source>
</evidence>
<feature type="binding site" description="covalent" evidence="9">
    <location>
        <position position="309"/>
    </location>
    <ligand>
        <name>heme</name>
        <dbReference type="ChEBI" id="CHEBI:30413"/>
        <label>4</label>
    </ligand>
</feature>
<organism evidence="12 13">
    <name type="scientific">Methylocapsa palsarum</name>
    <dbReference type="NCBI Taxonomy" id="1612308"/>
    <lineage>
        <taxon>Bacteria</taxon>
        <taxon>Pseudomonadati</taxon>
        <taxon>Pseudomonadota</taxon>
        <taxon>Alphaproteobacteria</taxon>
        <taxon>Hyphomicrobiales</taxon>
        <taxon>Beijerinckiaceae</taxon>
        <taxon>Methylocapsa</taxon>
    </lineage>
</organism>
<keyword evidence="8 10" id="KW-0408">Iron</keyword>
<sequence>MKRIIRPSLLALALCPSLLLAGCYESQTQTKQIGYRGLGMEQVDSPKTLAALAEANKPPDEVDPVAPSGQPASQVYQNVQVLGNLDENEFIRLMTAITQWVSPEQGCAYCHNPENLASDALYPKVIARTMIQMTQHINADWKTHVTTTGVTCYTCHRGQPVPANIWFTSPETAQGSLGNRAGQNAPAANVGLTSLPNDPYTPLLSYANEIRVVSKTALPEEDKQGASVKQAELTYGLMMSMSQGLGVNCTHCHNSRSFTAWDQSTPQRATAWYGIRMVRDLNNHYLEKLKASFPENRLGPNGDVPKINCATCHQGAPKPLLGLNMIKDYPELAQTARK</sequence>
<dbReference type="RefSeq" id="WP_244532350.1">
    <property type="nucleotide sequence ID" value="NZ_FOSN01000014.1"/>
</dbReference>
<protein>
    <recommendedName>
        <fullName evidence="2">Photosynthetic reaction center cytochrome c subunit</fullName>
    </recommendedName>
</protein>
<feature type="binding site" description="covalent" evidence="9">
    <location>
        <position position="155"/>
    </location>
    <ligand>
        <name>heme</name>
        <dbReference type="ChEBI" id="CHEBI:30413"/>
        <label>2</label>
    </ligand>
</feature>
<keyword evidence="13" id="KW-1185">Reference proteome</keyword>
<dbReference type="PROSITE" id="PS51257">
    <property type="entry name" value="PROKAR_LIPOPROTEIN"/>
    <property type="match status" value="1"/>
</dbReference>
<dbReference type="AlphaFoldDB" id="A0A1I4BDS3"/>
<dbReference type="PIRSF" id="PIRSF000017">
    <property type="entry name" value="RC_cytochrome"/>
    <property type="match status" value="1"/>
</dbReference>
<dbReference type="GO" id="GO:0019684">
    <property type="term" value="P:photosynthesis, light reaction"/>
    <property type="evidence" value="ECO:0007669"/>
    <property type="project" value="InterPro"/>
</dbReference>
<dbReference type="Gene3D" id="1.10.468.10">
    <property type="entry name" value="Photosynthetic Reaction Center, subunit C, domain 2"/>
    <property type="match status" value="2"/>
</dbReference>
<feature type="binding site" description="axial binding residue" evidence="10">
    <location>
        <position position="94"/>
    </location>
    <ligand>
        <name>heme</name>
        <dbReference type="ChEBI" id="CHEBI:30413"/>
        <label>1</label>
    </ligand>
    <ligandPart>
        <name>Fe</name>
        <dbReference type="ChEBI" id="CHEBI:18248"/>
    </ligandPart>
</feature>
<dbReference type="InterPro" id="IPR036280">
    <property type="entry name" value="Multihaem_cyt_sf"/>
</dbReference>
<keyword evidence="11" id="KW-0732">Signal</keyword>
<keyword evidence="5 9" id="KW-0349">Heme</keyword>
<feature type="binding site" description="axial binding residue" evidence="10">
    <location>
        <position position="238"/>
    </location>
    <ligand>
        <name>heme</name>
        <dbReference type="ChEBI" id="CHEBI:30413"/>
        <label>3</label>
    </ligand>
    <ligandPart>
        <name>Fe</name>
        <dbReference type="ChEBI" id="CHEBI:18248"/>
    </ligandPart>
</feature>
<dbReference type="NCBIfam" id="NF040706">
    <property type="entry name" value="photo_cyt_PufC"/>
    <property type="match status" value="1"/>
</dbReference>
<dbReference type="SUPFAM" id="SSF48695">
    <property type="entry name" value="Multiheme cytochromes"/>
    <property type="match status" value="1"/>
</dbReference>
<dbReference type="GO" id="GO:0005506">
    <property type="term" value="F:iron ion binding"/>
    <property type="evidence" value="ECO:0007669"/>
    <property type="project" value="InterPro"/>
</dbReference>
<feature type="binding site" description="covalent" evidence="9">
    <location>
        <position position="312"/>
    </location>
    <ligand>
        <name>heme</name>
        <dbReference type="ChEBI" id="CHEBI:30413"/>
        <label>4</label>
    </ligand>
</feature>
<keyword evidence="3" id="KW-0813">Transport</keyword>
<evidence type="ECO:0000256" key="5">
    <source>
        <dbReference type="ARBA" id="ARBA00022617"/>
    </source>
</evidence>
<feature type="binding site" description="axial binding residue" evidence="10">
    <location>
        <position position="313"/>
    </location>
    <ligand>
        <name>heme</name>
        <dbReference type="ChEBI" id="CHEBI:30413"/>
        <label>4</label>
    </ligand>
    <ligandPart>
        <name>Fe</name>
        <dbReference type="ChEBI" id="CHEBI:18248"/>
    </ligandPart>
</feature>
<dbReference type="InterPro" id="IPR023119">
    <property type="entry name" value="Multihaem_cyt_PRC_cyt_su-like"/>
</dbReference>
<dbReference type="GO" id="GO:0020037">
    <property type="term" value="F:heme binding"/>
    <property type="evidence" value="ECO:0007669"/>
    <property type="project" value="InterPro"/>
</dbReference>
<feature type="binding site" description="axial binding residue" evidence="10">
    <location>
        <position position="111"/>
    </location>
    <ligand>
        <name>heme</name>
        <dbReference type="ChEBI" id="CHEBI:30413"/>
        <label>1</label>
    </ligand>
    <ligandPart>
        <name>Fe</name>
        <dbReference type="ChEBI" id="CHEBI:18248"/>
    </ligandPart>
</feature>
<feature type="binding site" description="axial binding residue" evidence="10">
    <location>
        <position position="156"/>
    </location>
    <ligand>
        <name>heme</name>
        <dbReference type="ChEBI" id="CHEBI:30413"/>
        <label>2</label>
    </ligand>
    <ligandPart>
        <name>Fe</name>
        <dbReference type="ChEBI" id="CHEBI:18248"/>
    </ligandPart>
</feature>
<dbReference type="Pfam" id="PF02276">
    <property type="entry name" value="CytoC_RC"/>
    <property type="match status" value="1"/>
</dbReference>
<evidence type="ECO:0000256" key="1">
    <source>
        <dbReference type="ARBA" id="ARBA00003196"/>
    </source>
</evidence>
<evidence type="ECO:0000256" key="8">
    <source>
        <dbReference type="ARBA" id="ARBA00023004"/>
    </source>
</evidence>
<keyword evidence="4" id="KW-0602">Photosynthesis</keyword>
<keyword evidence="6 10" id="KW-0479">Metal-binding</keyword>
<evidence type="ECO:0000256" key="6">
    <source>
        <dbReference type="ARBA" id="ARBA00022723"/>
    </source>
</evidence>
<feature type="binding site" description="axial binding residue" evidence="10">
    <location>
        <position position="130"/>
    </location>
    <ligand>
        <name>heme</name>
        <dbReference type="ChEBI" id="CHEBI:30413"/>
        <label>2</label>
    </ligand>
    <ligandPart>
        <name>Fe</name>
        <dbReference type="ChEBI" id="CHEBI:18248"/>
    </ligandPart>
</feature>
<feature type="binding site" description="covalent" evidence="9">
    <location>
        <position position="249"/>
    </location>
    <ligand>
        <name>heme</name>
        <dbReference type="ChEBI" id="CHEBI:30413"/>
        <label>3</label>
    </ligand>
</feature>
<accession>A0A1I4BDS3</accession>
<feature type="chain" id="PRO_5011606994" description="Photosynthetic reaction center cytochrome c subunit" evidence="11">
    <location>
        <begin position="22"/>
        <end position="338"/>
    </location>
</feature>
<evidence type="ECO:0000313" key="13">
    <source>
        <dbReference type="Proteomes" id="UP000198755"/>
    </source>
</evidence>
<evidence type="ECO:0000256" key="2">
    <source>
        <dbReference type="ARBA" id="ARBA00015978"/>
    </source>
</evidence>
<evidence type="ECO:0000256" key="9">
    <source>
        <dbReference type="PIRSR" id="PIRSR000017-1"/>
    </source>
</evidence>
<keyword evidence="7" id="KW-0249">Electron transport</keyword>
<dbReference type="Proteomes" id="UP000198755">
    <property type="component" value="Unassembled WGS sequence"/>
</dbReference>
<feature type="binding site" description="covalent" evidence="9">
    <location>
        <position position="152"/>
    </location>
    <ligand>
        <name>heme</name>
        <dbReference type="ChEBI" id="CHEBI:30413"/>
        <label>2</label>
    </ligand>
</feature>
<evidence type="ECO:0000256" key="3">
    <source>
        <dbReference type="ARBA" id="ARBA00022448"/>
    </source>
</evidence>
<name>A0A1I4BDS3_9HYPH</name>
<dbReference type="EMBL" id="FOSN01000014">
    <property type="protein sequence ID" value="SFK66146.1"/>
    <property type="molecule type" value="Genomic_DNA"/>
</dbReference>
<feature type="binding site" description="covalent" evidence="9">
    <location>
        <position position="107"/>
    </location>
    <ligand>
        <name>heme</name>
        <dbReference type="ChEBI" id="CHEBI:30413"/>
        <label>1</label>
    </ligand>
</feature>
<feature type="binding site" description="covalent" evidence="9">
    <location>
        <position position="110"/>
    </location>
    <ligand>
        <name>heme</name>
        <dbReference type="ChEBI" id="CHEBI:30413"/>
        <label>1</label>
    </ligand>
</feature>
<feature type="binding site" description="covalent" evidence="9">
    <location>
        <position position="252"/>
    </location>
    <ligand>
        <name>heme</name>
        <dbReference type="ChEBI" id="CHEBI:30413"/>
        <label>3</label>
    </ligand>
</feature>
<evidence type="ECO:0000256" key="4">
    <source>
        <dbReference type="ARBA" id="ARBA00022531"/>
    </source>
</evidence>
<dbReference type="CDD" id="cd09224">
    <property type="entry name" value="CytoC_RC"/>
    <property type="match status" value="1"/>
</dbReference>
<evidence type="ECO:0000256" key="11">
    <source>
        <dbReference type="SAM" id="SignalP"/>
    </source>
</evidence>
<evidence type="ECO:0000256" key="7">
    <source>
        <dbReference type="ARBA" id="ARBA00022982"/>
    </source>
</evidence>
<reference evidence="12 13" key="1">
    <citation type="submission" date="2016-10" db="EMBL/GenBank/DDBJ databases">
        <authorList>
            <person name="de Groot N.N."/>
        </authorList>
    </citation>
    <scope>NUCLEOTIDE SEQUENCE [LARGE SCALE GENOMIC DNA]</scope>
    <source>
        <strain evidence="12 13">NE2</strain>
    </source>
</reference>
<dbReference type="STRING" id="1612308.SAMN05444581_11420"/>
<gene>
    <name evidence="12" type="ORF">SAMN05444581_11420</name>
</gene>
<dbReference type="InterPro" id="IPR003158">
    <property type="entry name" value="Photosyn_RC_cyt_c-su"/>
</dbReference>
<dbReference type="GO" id="GO:0009055">
    <property type="term" value="F:electron transfer activity"/>
    <property type="evidence" value="ECO:0007669"/>
    <property type="project" value="InterPro"/>
</dbReference>
<dbReference type="GO" id="GO:0030077">
    <property type="term" value="C:plasma membrane light-harvesting complex"/>
    <property type="evidence" value="ECO:0007669"/>
    <property type="project" value="InterPro"/>
</dbReference>
<comment type="function">
    <text evidence="1">The reaction center of purple bacteria contains a tightly bound cytochrome molecule which re-reduces the photo oxidized primary electron donor.</text>
</comment>